<dbReference type="Proteomes" id="UP000185984">
    <property type="component" value="Unassembled WGS sequence"/>
</dbReference>
<dbReference type="OrthoDB" id="9808398at2"/>
<evidence type="ECO:0000259" key="2">
    <source>
        <dbReference type="Pfam" id="PF00561"/>
    </source>
</evidence>
<organism evidence="3 4">
    <name type="scientific">Chroogloeocystis siderophila 5.2 s.c.1</name>
    <dbReference type="NCBI Taxonomy" id="247279"/>
    <lineage>
        <taxon>Bacteria</taxon>
        <taxon>Bacillati</taxon>
        <taxon>Cyanobacteriota</taxon>
        <taxon>Cyanophyceae</taxon>
        <taxon>Oscillatoriophycideae</taxon>
        <taxon>Chroococcales</taxon>
        <taxon>Chroococcaceae</taxon>
        <taxon>Chroogloeocystis</taxon>
    </lineage>
</organism>
<dbReference type="InterPro" id="IPR029058">
    <property type="entry name" value="AB_hydrolase_fold"/>
</dbReference>
<name>A0A1U7HQQ1_9CHRO</name>
<proteinExistence type="predicted"/>
<gene>
    <name evidence="3" type="ORF">NIES1031_12770</name>
</gene>
<dbReference type="PANTHER" id="PTHR43798:SF31">
    <property type="entry name" value="AB HYDROLASE SUPERFAMILY PROTEIN YCLE"/>
    <property type="match status" value="1"/>
</dbReference>
<dbReference type="STRING" id="247279.NIES1031_12770"/>
<dbReference type="SUPFAM" id="SSF53474">
    <property type="entry name" value="alpha/beta-Hydrolases"/>
    <property type="match status" value="1"/>
</dbReference>
<comment type="caution">
    <text evidence="3">The sequence shown here is derived from an EMBL/GenBank/DDBJ whole genome shotgun (WGS) entry which is preliminary data.</text>
</comment>
<dbReference type="PANTHER" id="PTHR43798">
    <property type="entry name" value="MONOACYLGLYCEROL LIPASE"/>
    <property type="match status" value="1"/>
</dbReference>
<protein>
    <recommendedName>
        <fullName evidence="2">AB hydrolase-1 domain-containing protein</fullName>
    </recommendedName>
</protein>
<evidence type="ECO:0000313" key="4">
    <source>
        <dbReference type="Proteomes" id="UP000185984"/>
    </source>
</evidence>
<dbReference type="RefSeq" id="WP_073549762.1">
    <property type="nucleotide sequence ID" value="NZ_CAWMVK010000043.1"/>
</dbReference>
<dbReference type="GO" id="GO:0016787">
    <property type="term" value="F:hydrolase activity"/>
    <property type="evidence" value="ECO:0007669"/>
    <property type="project" value="UniProtKB-KW"/>
</dbReference>
<dbReference type="InterPro" id="IPR050266">
    <property type="entry name" value="AB_hydrolase_sf"/>
</dbReference>
<dbReference type="EMBL" id="MRCC01000009">
    <property type="protein sequence ID" value="OKH25855.1"/>
    <property type="molecule type" value="Genomic_DNA"/>
</dbReference>
<keyword evidence="4" id="KW-1185">Reference proteome</keyword>
<dbReference type="PRINTS" id="PR00111">
    <property type="entry name" value="ABHYDROLASE"/>
</dbReference>
<feature type="domain" description="AB hydrolase-1" evidence="2">
    <location>
        <begin position="27"/>
        <end position="166"/>
    </location>
</feature>
<accession>A0A1U7HQQ1</accession>
<dbReference type="GO" id="GO:0016020">
    <property type="term" value="C:membrane"/>
    <property type="evidence" value="ECO:0007669"/>
    <property type="project" value="TreeGrafter"/>
</dbReference>
<dbReference type="AlphaFoldDB" id="A0A1U7HQQ1"/>
<evidence type="ECO:0000313" key="3">
    <source>
        <dbReference type="EMBL" id="OKH25855.1"/>
    </source>
</evidence>
<evidence type="ECO:0000256" key="1">
    <source>
        <dbReference type="ARBA" id="ARBA00022801"/>
    </source>
</evidence>
<keyword evidence="1" id="KW-0378">Hydrolase</keyword>
<reference evidence="3 4" key="1">
    <citation type="submission" date="2016-11" db="EMBL/GenBank/DDBJ databases">
        <title>Draft Genome Sequences of Nine Cyanobacterial Strains from Diverse Habitats.</title>
        <authorList>
            <person name="Zhu T."/>
            <person name="Hou S."/>
            <person name="Lu X."/>
            <person name="Hess W.R."/>
        </authorList>
    </citation>
    <scope>NUCLEOTIDE SEQUENCE [LARGE SCALE GENOMIC DNA]</scope>
    <source>
        <strain evidence="3 4">5.2 s.c.1</strain>
    </source>
</reference>
<dbReference type="Pfam" id="PF00561">
    <property type="entry name" value="Abhydrolase_1"/>
    <property type="match status" value="1"/>
</dbReference>
<dbReference type="Gene3D" id="3.40.50.1820">
    <property type="entry name" value="alpha/beta hydrolase"/>
    <property type="match status" value="1"/>
</dbReference>
<dbReference type="InterPro" id="IPR000073">
    <property type="entry name" value="AB_hydrolase_1"/>
</dbReference>
<sequence>MSFIQVANRKVHYHAPLGLPSLGDRMMLLVHGAGGSCRHWEPVLAQLDAAECFPVAIDLPGHGASDGYVPESIDAVAEFLNAFLDSLGIEHPICYVGQSMGGLIGLQFALTYPDRVAQLVLMATSARIQLHPDFLQQAITGQWNRETLWQSFAPEVPENLKELVLGEFQHTRLKANASDFMGVSSVDLSSAVSALRLPTLILTGDDDVIISPRKSKMLHSQIDNSHLVTITGAGHYLHVEQPVKVASEILQFVKGDRLLSGLQIRN</sequence>